<dbReference type="PATRIC" id="fig|47500.8.peg.5956"/>
<evidence type="ECO:0000313" key="2">
    <source>
        <dbReference type="EMBL" id="KON97122.1"/>
    </source>
</evidence>
<dbReference type="STRING" id="47500.AF333_18285"/>
<dbReference type="AlphaFoldDB" id="A0A0D1XQX5"/>
<evidence type="ECO:0000256" key="1">
    <source>
        <dbReference type="SAM" id="MobiDB-lite"/>
    </source>
</evidence>
<dbReference type="EMBL" id="LGUG01000004">
    <property type="protein sequence ID" value="KON97122.1"/>
    <property type="molecule type" value="Genomic_DNA"/>
</dbReference>
<organism evidence="2 3">
    <name type="scientific">Aneurinibacillus migulanus</name>
    <name type="common">Bacillus migulanus</name>
    <dbReference type="NCBI Taxonomy" id="47500"/>
    <lineage>
        <taxon>Bacteria</taxon>
        <taxon>Bacillati</taxon>
        <taxon>Bacillota</taxon>
        <taxon>Bacilli</taxon>
        <taxon>Bacillales</taxon>
        <taxon>Paenibacillaceae</taxon>
        <taxon>Aneurinibacillus group</taxon>
        <taxon>Aneurinibacillus</taxon>
    </lineage>
</organism>
<comment type="caution">
    <text evidence="2">The sequence shown here is derived from an EMBL/GenBank/DDBJ whole genome shotgun (WGS) entry which is preliminary data.</text>
</comment>
<dbReference type="Proteomes" id="UP000037269">
    <property type="component" value="Unassembled WGS sequence"/>
</dbReference>
<sequence length="64" mass="7371">MKQRKTPATKQHSIFKHSPSEGHVGPTVAARGDLQPEKRSKIQTIFLFLKIRYFVSLNPYFKGK</sequence>
<reference evidence="2 3" key="1">
    <citation type="submission" date="2015-07" db="EMBL/GenBank/DDBJ databases">
        <title>Fjat-14205 dsm 2895.</title>
        <authorList>
            <person name="Liu B."/>
            <person name="Wang J."/>
            <person name="Zhu Y."/>
            <person name="Liu G."/>
            <person name="Chen Q."/>
            <person name="Chen Z."/>
            <person name="Lan J."/>
            <person name="Che J."/>
            <person name="Ge C."/>
            <person name="Shi H."/>
            <person name="Pan Z."/>
            <person name="Liu X."/>
        </authorList>
    </citation>
    <scope>NUCLEOTIDE SEQUENCE [LARGE SCALE GENOMIC DNA]</scope>
    <source>
        <strain evidence="2 3">DSM 2895</strain>
    </source>
</reference>
<proteinExistence type="predicted"/>
<feature type="region of interest" description="Disordered" evidence="1">
    <location>
        <begin position="1"/>
        <end position="33"/>
    </location>
</feature>
<keyword evidence="3" id="KW-1185">Reference proteome</keyword>
<evidence type="ECO:0000313" key="3">
    <source>
        <dbReference type="Proteomes" id="UP000037269"/>
    </source>
</evidence>
<accession>A0A0D1XQX5</accession>
<gene>
    <name evidence="2" type="ORF">AF333_18285</name>
</gene>
<protein>
    <submittedName>
        <fullName evidence="2">Uncharacterized protein</fullName>
    </submittedName>
</protein>
<name>A0A0D1XQX5_ANEMI</name>